<sequence>MKNLILTLTVFFLNTPLVFSQTSIPSELMNKPRTEELYKVNDTKIDKLTVTETNYLEDVTYTNKWVYNYSNDSIIKGNYYKDDELKSNFEYLINKDNKIIESKVLFYDDLGINEKLHIKYIVNDSLKILILLDENLNIERKMIVEMDSLKSPIKITSIKNEKIEAVETAEYNYKSNTYKYKVYNSFNKLVLNKIDFFNYDFIIEKNEFGDILKMITPISQNKSITTFEYKYDKNKNWIKRITKTIINNEEVTTSVVRRNITYIK</sequence>
<evidence type="ECO:0008006" key="3">
    <source>
        <dbReference type="Google" id="ProtNLM"/>
    </source>
</evidence>
<reference evidence="1 2" key="1">
    <citation type="submission" date="2016-10" db="EMBL/GenBank/DDBJ databases">
        <authorList>
            <person name="de Groot N.N."/>
        </authorList>
    </citation>
    <scope>NUCLEOTIDE SEQUENCE [LARGE SCALE GENOMIC DNA]</scope>
    <source>
        <strain evidence="1 2">DSM 27078</strain>
    </source>
</reference>
<evidence type="ECO:0000313" key="2">
    <source>
        <dbReference type="Proteomes" id="UP000198648"/>
    </source>
</evidence>
<protein>
    <recommendedName>
        <fullName evidence="3">YD repeat-containing protein</fullName>
    </recommendedName>
</protein>
<dbReference type="Proteomes" id="UP000198648">
    <property type="component" value="Unassembled WGS sequence"/>
</dbReference>
<accession>A0A1H8YSR3</accession>
<organism evidence="1 2">
    <name type="scientific">Flavobacterium urocaniciphilum</name>
    <dbReference type="NCBI Taxonomy" id="1299341"/>
    <lineage>
        <taxon>Bacteria</taxon>
        <taxon>Pseudomonadati</taxon>
        <taxon>Bacteroidota</taxon>
        <taxon>Flavobacteriia</taxon>
        <taxon>Flavobacteriales</taxon>
        <taxon>Flavobacteriaceae</taxon>
        <taxon>Flavobacterium</taxon>
    </lineage>
</organism>
<dbReference type="AlphaFoldDB" id="A0A1H8YSR3"/>
<keyword evidence="2" id="KW-1185">Reference proteome</keyword>
<dbReference type="RefSeq" id="WP_091463802.1">
    <property type="nucleotide sequence ID" value="NZ_FOEI01000001.1"/>
</dbReference>
<name>A0A1H8YSR3_9FLAO</name>
<dbReference type="OrthoDB" id="1492679at2"/>
<gene>
    <name evidence="1" type="ORF">SAMN05444005_101159</name>
</gene>
<evidence type="ECO:0000313" key="1">
    <source>
        <dbReference type="EMBL" id="SEP55235.1"/>
    </source>
</evidence>
<proteinExistence type="predicted"/>
<dbReference type="EMBL" id="FOEI01000001">
    <property type="protein sequence ID" value="SEP55235.1"/>
    <property type="molecule type" value="Genomic_DNA"/>
</dbReference>